<dbReference type="Gene3D" id="1.20.1230.10">
    <property type="entry name" value="Phospholipase C beta, distal C-terminal domain"/>
    <property type="match status" value="1"/>
</dbReference>
<feature type="coiled-coil region" evidence="5">
    <location>
        <begin position="418"/>
        <end position="466"/>
    </location>
</feature>
<feature type="compositionally biased region" description="Basic and acidic residues" evidence="6">
    <location>
        <begin position="394"/>
        <end position="408"/>
    </location>
</feature>
<dbReference type="Proteomes" id="UP001345963">
    <property type="component" value="Unassembled WGS sequence"/>
</dbReference>
<dbReference type="EC" id="3.1.4.11" evidence="1"/>
<feature type="region of interest" description="Disordered" evidence="6">
    <location>
        <begin position="1"/>
        <end position="20"/>
    </location>
</feature>
<dbReference type="InterPro" id="IPR042531">
    <property type="entry name" value="PLC-beta_C_sf"/>
</dbReference>
<keyword evidence="2" id="KW-0378">Hydrolase</keyword>
<evidence type="ECO:0000313" key="9">
    <source>
        <dbReference type="Proteomes" id="UP001345963"/>
    </source>
</evidence>
<evidence type="ECO:0000256" key="6">
    <source>
        <dbReference type="SAM" id="MobiDB-lite"/>
    </source>
</evidence>
<comment type="caution">
    <text evidence="8">The sequence shown here is derived from an EMBL/GenBank/DDBJ whole genome shotgun (WGS) entry which is preliminary data.</text>
</comment>
<reference evidence="8 9" key="1">
    <citation type="submission" date="2021-07" db="EMBL/GenBank/DDBJ databases">
        <authorList>
            <person name="Palmer J.M."/>
        </authorList>
    </citation>
    <scope>NUCLEOTIDE SEQUENCE [LARGE SCALE GENOMIC DNA]</scope>
    <source>
        <strain evidence="8 9">AT_MEX2019</strain>
        <tissue evidence="8">Muscle</tissue>
    </source>
</reference>
<accession>A0ABU7BIZ3</accession>
<dbReference type="SUPFAM" id="SSF69989">
    <property type="entry name" value="C-terminal domain of PLC-beta"/>
    <property type="match status" value="1"/>
</dbReference>
<feature type="domain" description="Phospholipase C-beta C-terminal" evidence="7">
    <location>
        <begin position="211"/>
        <end position="477"/>
    </location>
</feature>
<evidence type="ECO:0000313" key="8">
    <source>
        <dbReference type="EMBL" id="MED6250602.1"/>
    </source>
</evidence>
<keyword evidence="5" id="KW-0175">Coiled coil</keyword>
<dbReference type="Gene3D" id="2.60.40.150">
    <property type="entry name" value="C2 domain"/>
    <property type="match status" value="1"/>
</dbReference>
<protein>
    <recommendedName>
        <fullName evidence="1">phosphoinositide phospholipase C</fullName>
        <ecNumber evidence="1">3.1.4.11</ecNumber>
    </recommendedName>
</protein>
<dbReference type="EMBL" id="JAHUTI010059109">
    <property type="protein sequence ID" value="MED6250602.1"/>
    <property type="molecule type" value="Genomic_DNA"/>
</dbReference>
<dbReference type="InterPro" id="IPR001192">
    <property type="entry name" value="PI-PLC_fam"/>
</dbReference>
<dbReference type="SUPFAM" id="SSF49562">
    <property type="entry name" value="C2 domain (Calcium/lipid-binding domain, CaLB)"/>
    <property type="match status" value="1"/>
</dbReference>
<proteinExistence type="predicted"/>
<evidence type="ECO:0000256" key="4">
    <source>
        <dbReference type="ARBA" id="ARBA00023098"/>
    </source>
</evidence>
<keyword evidence="4" id="KW-0443">Lipid metabolism</keyword>
<keyword evidence="9" id="KW-1185">Reference proteome</keyword>
<gene>
    <name evidence="8" type="primary">PLCB4_1</name>
    <name evidence="8" type="ORF">ATANTOWER_000096</name>
</gene>
<feature type="region of interest" description="Disordered" evidence="6">
    <location>
        <begin position="157"/>
        <end position="208"/>
    </location>
</feature>
<dbReference type="CDD" id="cd00275">
    <property type="entry name" value="C2_PLC_like"/>
    <property type="match status" value="1"/>
</dbReference>
<feature type="coiled-coil region" evidence="5">
    <location>
        <begin position="224"/>
        <end position="284"/>
    </location>
</feature>
<name>A0ABU7BIZ3_9TELE</name>
<evidence type="ECO:0000256" key="2">
    <source>
        <dbReference type="ARBA" id="ARBA00022801"/>
    </source>
</evidence>
<dbReference type="PANTHER" id="PTHR10336">
    <property type="entry name" value="PHOSPHOINOSITIDE-SPECIFIC PHOSPHOLIPASE C FAMILY PROTEIN"/>
    <property type="match status" value="1"/>
</dbReference>
<organism evidence="8 9">
    <name type="scientific">Ataeniobius toweri</name>
    <dbReference type="NCBI Taxonomy" id="208326"/>
    <lineage>
        <taxon>Eukaryota</taxon>
        <taxon>Metazoa</taxon>
        <taxon>Chordata</taxon>
        <taxon>Craniata</taxon>
        <taxon>Vertebrata</taxon>
        <taxon>Euteleostomi</taxon>
        <taxon>Actinopterygii</taxon>
        <taxon>Neopterygii</taxon>
        <taxon>Teleostei</taxon>
        <taxon>Neoteleostei</taxon>
        <taxon>Acanthomorphata</taxon>
        <taxon>Ovalentaria</taxon>
        <taxon>Atherinomorphae</taxon>
        <taxon>Cyprinodontiformes</taxon>
        <taxon>Goodeidae</taxon>
        <taxon>Ataeniobius</taxon>
    </lineage>
</organism>
<evidence type="ECO:0000256" key="5">
    <source>
        <dbReference type="SAM" id="Coils"/>
    </source>
</evidence>
<feature type="compositionally biased region" description="Basic and acidic residues" evidence="6">
    <location>
        <begin position="168"/>
        <end position="179"/>
    </location>
</feature>
<sequence>MMFVNWPHSSEQVHRCPQGREGAEGAERHVYIETEKSVLLHREQKEKSLHCMLQTNFNVILPDLAVLRIAVYDDNNKLIGQRILPLDGLQAGYRHISLRNEGNKPLSLPTIFCQIILKTYVPDGFGAIVDALSDPKKFLTIAEKRADQMKALGIDTNDIADVPNGSSKNDKKGKGKGDTGKASVTQQASSDMAQTSNSIQNNTNENKKDAALVPNVSIDDLKLMKSYLKLIKKQQKELNALKKKQSKDQNAMQKAHCTQVDKMVSLHEKEKTNLEKLLEKAIKKRGENNCQELKKETEDKIQTLATDHKAKVKDITAQHTKEWSELISSHTSEEQEIKDSHVTQQCEHLKKLLSSVQEQQTMQLKLIHDRQSKEMRASQAKMSMENSKAISQDKSIKNKAERERRVRELNSSNTKKFLDERKRLAMKHQKEMEQLEKNQREQLDKLEKHNEQAKDMQQMVKLEEEMDRRPATVVEALFLPFAPAIPRVFCTFIPPTNRVPLSHCCLLLYN</sequence>
<dbReference type="PANTHER" id="PTHR10336:SF36">
    <property type="entry name" value="1-PHOSPHATIDYLINOSITOL 4,5-BISPHOSPHATE PHOSPHODIESTERASE BETA-4"/>
    <property type="match status" value="1"/>
</dbReference>
<evidence type="ECO:0000256" key="3">
    <source>
        <dbReference type="ARBA" id="ARBA00022963"/>
    </source>
</evidence>
<feature type="compositionally biased region" description="Polar residues" evidence="6">
    <location>
        <begin position="182"/>
        <end position="204"/>
    </location>
</feature>
<feature type="compositionally biased region" description="Polar residues" evidence="6">
    <location>
        <begin position="381"/>
        <end position="393"/>
    </location>
</feature>
<feature type="region of interest" description="Disordered" evidence="6">
    <location>
        <begin position="381"/>
        <end position="409"/>
    </location>
</feature>
<evidence type="ECO:0000259" key="7">
    <source>
        <dbReference type="Pfam" id="PF08703"/>
    </source>
</evidence>
<keyword evidence="3" id="KW-0442">Lipid degradation</keyword>
<dbReference type="Pfam" id="PF08703">
    <property type="entry name" value="PLC-beta_C"/>
    <property type="match status" value="1"/>
</dbReference>
<evidence type="ECO:0000256" key="1">
    <source>
        <dbReference type="ARBA" id="ARBA00012368"/>
    </source>
</evidence>
<dbReference type="InterPro" id="IPR035892">
    <property type="entry name" value="C2_domain_sf"/>
</dbReference>
<dbReference type="InterPro" id="IPR014815">
    <property type="entry name" value="PLC-beta_C"/>
</dbReference>